<evidence type="ECO:0000313" key="8">
    <source>
        <dbReference type="Proteomes" id="UP000001861"/>
    </source>
</evidence>
<dbReference type="GO" id="GO:0009277">
    <property type="term" value="C:fungal-type cell wall"/>
    <property type="evidence" value="ECO:0007669"/>
    <property type="project" value="InterPro"/>
</dbReference>
<accession>A8NEZ0</accession>
<keyword evidence="5 6" id="KW-1015">Disulfide bond</keyword>
<name>A8NEZ0_COPC7</name>
<dbReference type="CDD" id="cd23507">
    <property type="entry name" value="hydrophobin_I"/>
    <property type="match status" value="1"/>
</dbReference>
<dbReference type="AlphaFoldDB" id="A8NEZ0"/>
<evidence type="ECO:0000256" key="2">
    <source>
        <dbReference type="ARBA" id="ARBA00010446"/>
    </source>
</evidence>
<comment type="similarity">
    <text evidence="2 6">Belongs to the fungal hydrophobin family.</text>
</comment>
<evidence type="ECO:0000256" key="6">
    <source>
        <dbReference type="RuleBase" id="RU365009"/>
    </source>
</evidence>
<dbReference type="GO" id="GO:0005199">
    <property type="term" value="F:structural constituent of cell wall"/>
    <property type="evidence" value="ECO:0007669"/>
    <property type="project" value="InterPro"/>
</dbReference>
<evidence type="ECO:0000256" key="4">
    <source>
        <dbReference type="ARBA" id="ARBA00022525"/>
    </source>
</evidence>
<dbReference type="InterPro" id="IPR001338">
    <property type="entry name" value="Class_I_Hydrophobin"/>
</dbReference>
<dbReference type="OMA" id="SANCKQQ"/>
<proteinExistence type="inferred from homology"/>
<keyword evidence="6" id="KW-0732">Signal</keyword>
<evidence type="ECO:0000313" key="7">
    <source>
        <dbReference type="EMBL" id="EAU88857.1"/>
    </source>
</evidence>
<dbReference type="Pfam" id="PF01185">
    <property type="entry name" value="Hydrophobin"/>
    <property type="match status" value="1"/>
</dbReference>
<dbReference type="RefSeq" id="XP_001833168.1">
    <property type="nucleotide sequence ID" value="XM_001833116.2"/>
</dbReference>
<comment type="subcellular location">
    <subcellularLocation>
        <location evidence="1 6">Secreted</location>
        <location evidence="1 6">Cell wall</location>
    </subcellularLocation>
</comment>
<keyword evidence="4 6" id="KW-0964">Secreted</keyword>
<evidence type="ECO:0000256" key="3">
    <source>
        <dbReference type="ARBA" id="ARBA00022512"/>
    </source>
</evidence>
<evidence type="ECO:0000256" key="5">
    <source>
        <dbReference type="ARBA" id="ARBA00023157"/>
    </source>
</evidence>
<dbReference type="VEuPathDB" id="FungiDB:CC1G_01230"/>
<dbReference type="OrthoDB" id="4225815at2759"/>
<keyword evidence="3 6" id="KW-0134">Cell wall</keyword>
<protein>
    <recommendedName>
        <fullName evidence="6">Hydrophobin</fullName>
    </recommendedName>
</protein>
<organism evidence="7 8">
    <name type="scientific">Coprinopsis cinerea (strain Okayama-7 / 130 / ATCC MYA-4618 / FGSC 9003)</name>
    <name type="common">Inky cap fungus</name>
    <name type="synonym">Hormographiella aspergillata</name>
    <dbReference type="NCBI Taxonomy" id="240176"/>
    <lineage>
        <taxon>Eukaryota</taxon>
        <taxon>Fungi</taxon>
        <taxon>Dikarya</taxon>
        <taxon>Basidiomycota</taxon>
        <taxon>Agaricomycotina</taxon>
        <taxon>Agaricomycetes</taxon>
        <taxon>Agaricomycetidae</taxon>
        <taxon>Agaricales</taxon>
        <taxon>Agaricineae</taxon>
        <taxon>Psathyrellaceae</taxon>
        <taxon>Coprinopsis</taxon>
    </lineage>
</organism>
<feature type="signal peptide" evidence="6">
    <location>
        <begin position="1"/>
        <end position="22"/>
    </location>
</feature>
<keyword evidence="8" id="KW-1185">Reference proteome</keyword>
<dbReference type="Proteomes" id="UP000001861">
    <property type="component" value="Unassembled WGS sequence"/>
</dbReference>
<comment type="caution">
    <text evidence="7">The sequence shown here is derived from an EMBL/GenBank/DDBJ whole genome shotgun (WGS) entry which is preliminary data.</text>
</comment>
<gene>
    <name evidence="7" type="ORF">CC1G_01230</name>
</gene>
<sequence length="114" mass="11526">MFARFNAGLLAVALALPAVVSATPVVARTENACNTGSLHCCESTFSSNHPSVSTLAGLFGFVGNLGNSIGISCSALNIGSLGGAPNCNQQTVCCTGNQYNGLIAFGCTPFNFGF</sequence>
<dbReference type="KEGG" id="cci:CC1G_01230"/>
<dbReference type="EMBL" id="AACS02000002">
    <property type="protein sequence ID" value="EAU88857.1"/>
    <property type="molecule type" value="Genomic_DNA"/>
</dbReference>
<dbReference type="SMART" id="SM00075">
    <property type="entry name" value="HYDRO"/>
    <property type="match status" value="1"/>
</dbReference>
<reference evidence="7 8" key="1">
    <citation type="journal article" date="2010" name="Proc. Natl. Acad. Sci. U.S.A.">
        <title>Insights into evolution of multicellular fungi from the assembled chromosomes of the mushroom Coprinopsis cinerea (Coprinus cinereus).</title>
        <authorList>
            <person name="Stajich J.E."/>
            <person name="Wilke S.K."/>
            <person name="Ahren D."/>
            <person name="Au C.H."/>
            <person name="Birren B.W."/>
            <person name="Borodovsky M."/>
            <person name="Burns C."/>
            <person name="Canback B."/>
            <person name="Casselton L.A."/>
            <person name="Cheng C.K."/>
            <person name="Deng J."/>
            <person name="Dietrich F.S."/>
            <person name="Fargo D.C."/>
            <person name="Farman M.L."/>
            <person name="Gathman A.C."/>
            <person name="Goldberg J."/>
            <person name="Guigo R."/>
            <person name="Hoegger P.J."/>
            <person name="Hooker J.B."/>
            <person name="Huggins A."/>
            <person name="James T.Y."/>
            <person name="Kamada T."/>
            <person name="Kilaru S."/>
            <person name="Kodira C."/>
            <person name="Kues U."/>
            <person name="Kupfer D."/>
            <person name="Kwan H.S."/>
            <person name="Lomsadze A."/>
            <person name="Li W."/>
            <person name="Lilly W.W."/>
            <person name="Ma L.J."/>
            <person name="Mackey A.J."/>
            <person name="Manning G."/>
            <person name="Martin F."/>
            <person name="Muraguchi H."/>
            <person name="Natvig D.O."/>
            <person name="Palmerini H."/>
            <person name="Ramesh M.A."/>
            <person name="Rehmeyer C.J."/>
            <person name="Roe B.A."/>
            <person name="Shenoy N."/>
            <person name="Stanke M."/>
            <person name="Ter-Hovhannisyan V."/>
            <person name="Tunlid A."/>
            <person name="Velagapudi R."/>
            <person name="Vision T.J."/>
            <person name="Zeng Q."/>
            <person name="Zolan M.E."/>
            <person name="Pukkila P.J."/>
        </authorList>
    </citation>
    <scope>NUCLEOTIDE SEQUENCE [LARGE SCALE GENOMIC DNA]</scope>
    <source>
        <strain evidence="8">Okayama-7 / 130 / ATCC MYA-4618 / FGSC 9003</strain>
    </source>
</reference>
<dbReference type="GeneID" id="6009662"/>
<feature type="chain" id="PRO_5013988149" description="Hydrophobin" evidence="6">
    <location>
        <begin position="23"/>
        <end position="114"/>
    </location>
</feature>
<evidence type="ECO:0000256" key="1">
    <source>
        <dbReference type="ARBA" id="ARBA00004191"/>
    </source>
</evidence>
<dbReference type="InParanoid" id="A8NEZ0"/>